<organism evidence="1 2">
    <name type="scientific">Streptosporangium pseudovulgare</name>
    <dbReference type="NCBI Taxonomy" id="35765"/>
    <lineage>
        <taxon>Bacteria</taxon>
        <taxon>Bacillati</taxon>
        <taxon>Actinomycetota</taxon>
        <taxon>Actinomycetes</taxon>
        <taxon>Streptosporangiales</taxon>
        <taxon>Streptosporangiaceae</taxon>
        <taxon>Streptosporangium</taxon>
    </lineage>
</organism>
<protein>
    <submittedName>
        <fullName evidence="1">Uncharacterized protein</fullName>
    </submittedName>
</protein>
<name>A0ABQ2R6B3_9ACTN</name>
<sequence>MLRQAERIRLGDPHHPDLAGPWIEVTEDLLMEEAEMSEIVVAGQGPGAEVRQRRRRQARFDRAEAYGIGDSESVAEYAGLRSTYGSMFTTLRTAPGPARACAGC</sequence>
<gene>
    <name evidence="1" type="ORF">GCM10010140_48350</name>
</gene>
<comment type="caution">
    <text evidence="1">The sequence shown here is derived from an EMBL/GenBank/DDBJ whole genome shotgun (WGS) entry which is preliminary data.</text>
</comment>
<evidence type="ECO:0000313" key="2">
    <source>
        <dbReference type="Proteomes" id="UP000611554"/>
    </source>
</evidence>
<reference evidence="2" key="1">
    <citation type="journal article" date="2019" name="Int. J. Syst. Evol. Microbiol.">
        <title>The Global Catalogue of Microorganisms (GCM) 10K type strain sequencing project: providing services to taxonomists for standard genome sequencing and annotation.</title>
        <authorList>
            <consortium name="The Broad Institute Genomics Platform"/>
            <consortium name="The Broad Institute Genome Sequencing Center for Infectious Disease"/>
            <person name="Wu L."/>
            <person name="Ma J."/>
        </authorList>
    </citation>
    <scope>NUCLEOTIDE SEQUENCE [LARGE SCALE GENOMIC DNA]</scope>
    <source>
        <strain evidence="2">JCM 3115</strain>
    </source>
</reference>
<proteinExistence type="predicted"/>
<evidence type="ECO:0000313" key="1">
    <source>
        <dbReference type="EMBL" id="GGQ12411.1"/>
    </source>
</evidence>
<keyword evidence="2" id="KW-1185">Reference proteome</keyword>
<accession>A0ABQ2R6B3</accession>
<dbReference type="EMBL" id="BMQJ01000012">
    <property type="protein sequence ID" value="GGQ12411.1"/>
    <property type="molecule type" value="Genomic_DNA"/>
</dbReference>
<dbReference type="Proteomes" id="UP000611554">
    <property type="component" value="Unassembled WGS sequence"/>
</dbReference>